<dbReference type="Pfam" id="PF00528">
    <property type="entry name" value="BPD_transp_1"/>
    <property type="match status" value="1"/>
</dbReference>
<feature type="domain" description="ABC transmembrane type-1" evidence="8">
    <location>
        <begin position="75"/>
        <end position="264"/>
    </location>
</feature>
<keyword evidence="5 7" id="KW-1133">Transmembrane helix</keyword>
<feature type="transmembrane region" description="Helical" evidence="7">
    <location>
        <begin position="74"/>
        <end position="98"/>
    </location>
</feature>
<dbReference type="Proteomes" id="UP000275356">
    <property type="component" value="Unassembled WGS sequence"/>
</dbReference>
<dbReference type="RefSeq" id="WP_211339118.1">
    <property type="nucleotide sequence ID" value="NZ_CALFQU010000053.1"/>
</dbReference>
<keyword evidence="9" id="KW-0762">Sugar transport</keyword>
<dbReference type="PANTHER" id="PTHR43744">
    <property type="entry name" value="ABC TRANSPORTER PERMEASE PROTEIN MG189-RELATED-RELATED"/>
    <property type="match status" value="1"/>
</dbReference>
<accession>A0A3N2D9V9</accession>
<gene>
    <name evidence="9" type="ORF">EDD28_1165</name>
</gene>
<comment type="similarity">
    <text evidence="7">Belongs to the binding-protein-dependent transport system permease family.</text>
</comment>
<comment type="subcellular location">
    <subcellularLocation>
        <location evidence="1 7">Cell membrane</location>
        <topology evidence="1 7">Multi-pass membrane protein</topology>
    </subcellularLocation>
</comment>
<dbReference type="GO" id="GO:0055085">
    <property type="term" value="P:transmembrane transport"/>
    <property type="evidence" value="ECO:0007669"/>
    <property type="project" value="InterPro"/>
</dbReference>
<evidence type="ECO:0000256" key="4">
    <source>
        <dbReference type="ARBA" id="ARBA00022692"/>
    </source>
</evidence>
<evidence type="ECO:0000256" key="1">
    <source>
        <dbReference type="ARBA" id="ARBA00004651"/>
    </source>
</evidence>
<evidence type="ECO:0000313" key="9">
    <source>
        <dbReference type="EMBL" id="ROR96580.1"/>
    </source>
</evidence>
<organism evidence="9 10">
    <name type="scientific">Salana multivorans</name>
    <dbReference type="NCBI Taxonomy" id="120377"/>
    <lineage>
        <taxon>Bacteria</taxon>
        <taxon>Bacillati</taxon>
        <taxon>Actinomycetota</taxon>
        <taxon>Actinomycetes</taxon>
        <taxon>Micrococcales</taxon>
        <taxon>Beutenbergiaceae</taxon>
        <taxon>Salana</taxon>
    </lineage>
</organism>
<dbReference type="CDD" id="cd06261">
    <property type="entry name" value="TM_PBP2"/>
    <property type="match status" value="1"/>
</dbReference>
<keyword evidence="10" id="KW-1185">Reference proteome</keyword>
<dbReference type="GO" id="GO:0005886">
    <property type="term" value="C:plasma membrane"/>
    <property type="evidence" value="ECO:0007669"/>
    <property type="project" value="UniProtKB-SubCell"/>
</dbReference>
<dbReference type="InterPro" id="IPR000515">
    <property type="entry name" value="MetI-like"/>
</dbReference>
<keyword evidence="6 7" id="KW-0472">Membrane</keyword>
<dbReference type="EMBL" id="RKHQ01000001">
    <property type="protein sequence ID" value="ROR96580.1"/>
    <property type="molecule type" value="Genomic_DNA"/>
</dbReference>
<name>A0A3N2D9V9_9MICO</name>
<dbReference type="Gene3D" id="1.10.3720.10">
    <property type="entry name" value="MetI-like"/>
    <property type="match status" value="1"/>
</dbReference>
<keyword evidence="4 7" id="KW-0812">Transmembrane</keyword>
<keyword evidence="2 7" id="KW-0813">Transport</keyword>
<evidence type="ECO:0000313" key="10">
    <source>
        <dbReference type="Proteomes" id="UP000275356"/>
    </source>
</evidence>
<proteinExistence type="inferred from homology"/>
<protein>
    <submittedName>
        <fullName evidence="9">Multiple sugar transport system permease protein</fullName>
    </submittedName>
</protein>
<comment type="caution">
    <text evidence="9">The sequence shown here is derived from an EMBL/GenBank/DDBJ whole genome shotgun (WGS) entry which is preliminary data.</text>
</comment>
<dbReference type="SUPFAM" id="SSF161098">
    <property type="entry name" value="MetI-like"/>
    <property type="match status" value="1"/>
</dbReference>
<feature type="transmembrane region" description="Helical" evidence="7">
    <location>
        <begin position="12"/>
        <end position="33"/>
    </location>
</feature>
<feature type="transmembrane region" description="Helical" evidence="7">
    <location>
        <begin position="144"/>
        <end position="165"/>
    </location>
</feature>
<evidence type="ECO:0000259" key="8">
    <source>
        <dbReference type="PROSITE" id="PS50928"/>
    </source>
</evidence>
<dbReference type="AlphaFoldDB" id="A0A3N2D9V9"/>
<feature type="transmembrane region" description="Helical" evidence="7">
    <location>
        <begin position="110"/>
        <end position="132"/>
    </location>
</feature>
<feature type="transmembrane region" description="Helical" evidence="7">
    <location>
        <begin position="185"/>
        <end position="210"/>
    </location>
</feature>
<dbReference type="PANTHER" id="PTHR43744:SF12">
    <property type="entry name" value="ABC TRANSPORTER PERMEASE PROTEIN MG189-RELATED"/>
    <property type="match status" value="1"/>
</dbReference>
<dbReference type="InterPro" id="IPR035906">
    <property type="entry name" value="MetI-like_sf"/>
</dbReference>
<evidence type="ECO:0000256" key="5">
    <source>
        <dbReference type="ARBA" id="ARBA00022989"/>
    </source>
</evidence>
<reference evidence="9 10" key="1">
    <citation type="submission" date="2018-11" db="EMBL/GenBank/DDBJ databases">
        <title>Sequencing the genomes of 1000 actinobacteria strains.</title>
        <authorList>
            <person name="Klenk H.-P."/>
        </authorList>
    </citation>
    <scope>NUCLEOTIDE SEQUENCE [LARGE SCALE GENOMIC DNA]</scope>
    <source>
        <strain evidence="9 10">DSM 13521</strain>
    </source>
</reference>
<evidence type="ECO:0000256" key="6">
    <source>
        <dbReference type="ARBA" id="ARBA00023136"/>
    </source>
</evidence>
<feature type="transmembrane region" description="Helical" evidence="7">
    <location>
        <begin position="243"/>
        <end position="264"/>
    </location>
</feature>
<dbReference type="PROSITE" id="PS50928">
    <property type="entry name" value="ABC_TM1"/>
    <property type="match status" value="1"/>
</dbReference>
<evidence type="ECO:0000256" key="7">
    <source>
        <dbReference type="RuleBase" id="RU363032"/>
    </source>
</evidence>
<evidence type="ECO:0000256" key="2">
    <source>
        <dbReference type="ARBA" id="ARBA00022448"/>
    </source>
</evidence>
<evidence type="ECO:0000256" key="3">
    <source>
        <dbReference type="ARBA" id="ARBA00022475"/>
    </source>
</evidence>
<sequence length="279" mass="29777">MNALKGSLGSRTFFYAGMTLLALVFVLPLLSMVSTSFKTVYESQTSASLLPENPTLENYLPLFTWTGSSPVMRWFFNSVVVSTTATALGVSFAAMAAFALARFSFPGRKIVFGCLVATLFVPGFVFLIPNYITVDSLGLLDTLFALILPGLGGAFGVFFLAGFFLGLPRELEEAASIDGANQWRIFASVMLPQAQGAISTLCVLTFLGAWNDLLWPTYVLFSQENLTLTAGLPLLQSANASNLPLAMAGSVISAVPTLVVFVLAQRKIVESVANVGLKG</sequence>
<keyword evidence="3" id="KW-1003">Cell membrane</keyword>